<accession>A0A4R2GSE0</accession>
<organism evidence="2 3">
    <name type="scientific">Camelimonas lactis</name>
    <dbReference type="NCBI Taxonomy" id="659006"/>
    <lineage>
        <taxon>Bacteria</taxon>
        <taxon>Pseudomonadati</taxon>
        <taxon>Pseudomonadota</taxon>
        <taxon>Alphaproteobacteria</taxon>
        <taxon>Hyphomicrobiales</taxon>
        <taxon>Chelatococcaceae</taxon>
        <taxon>Camelimonas</taxon>
    </lineage>
</organism>
<sequence>MRPANYLVIFGLASLLAAGAAHAREFGGYECTDDCSGHKAGYDWAERRSIRSLGQCGDILHTSPNSTSFYEGCKVYVEDSSRGSDEDDDGDAID</sequence>
<dbReference type="AlphaFoldDB" id="A0A4R2GSE0"/>
<comment type="caution">
    <text evidence="2">The sequence shown here is derived from an EMBL/GenBank/DDBJ whole genome shotgun (WGS) entry which is preliminary data.</text>
</comment>
<feature type="signal peptide" evidence="1">
    <location>
        <begin position="1"/>
        <end position="23"/>
    </location>
</feature>
<feature type="chain" id="PRO_5020958434" evidence="1">
    <location>
        <begin position="24"/>
        <end position="94"/>
    </location>
</feature>
<dbReference type="Proteomes" id="UP000294881">
    <property type="component" value="Unassembled WGS sequence"/>
</dbReference>
<reference evidence="2 3" key="1">
    <citation type="submission" date="2019-03" db="EMBL/GenBank/DDBJ databases">
        <title>Genomic Encyclopedia of Type Strains, Phase IV (KMG-IV): sequencing the most valuable type-strain genomes for metagenomic binning, comparative biology and taxonomic classification.</title>
        <authorList>
            <person name="Goeker M."/>
        </authorList>
    </citation>
    <scope>NUCLEOTIDE SEQUENCE [LARGE SCALE GENOMIC DNA]</scope>
    <source>
        <strain evidence="2 3">DSM 22958</strain>
    </source>
</reference>
<dbReference type="OrthoDB" id="8968750at2"/>
<dbReference type="EMBL" id="SLWL01000009">
    <property type="protein sequence ID" value="TCO12368.1"/>
    <property type="molecule type" value="Genomic_DNA"/>
</dbReference>
<name>A0A4R2GSE0_9HYPH</name>
<evidence type="ECO:0000256" key="1">
    <source>
        <dbReference type="SAM" id="SignalP"/>
    </source>
</evidence>
<gene>
    <name evidence="2" type="ORF">EV666_10913</name>
</gene>
<evidence type="ECO:0000313" key="3">
    <source>
        <dbReference type="Proteomes" id="UP000294881"/>
    </source>
</evidence>
<keyword evidence="1" id="KW-0732">Signal</keyword>
<proteinExistence type="predicted"/>
<evidence type="ECO:0000313" key="2">
    <source>
        <dbReference type="EMBL" id="TCO12368.1"/>
    </source>
</evidence>
<keyword evidence="3" id="KW-1185">Reference proteome</keyword>
<protein>
    <submittedName>
        <fullName evidence="2">Uncharacterized protein</fullName>
    </submittedName>
</protein>